<reference evidence="3" key="1">
    <citation type="journal article" date="2019" name="Int. J. Syst. Evol. Microbiol.">
        <title>The Global Catalogue of Microorganisms (GCM) 10K type strain sequencing project: providing services to taxonomists for standard genome sequencing and annotation.</title>
        <authorList>
            <consortium name="The Broad Institute Genomics Platform"/>
            <consortium name="The Broad Institute Genome Sequencing Center for Infectious Disease"/>
            <person name="Wu L."/>
            <person name="Ma J."/>
        </authorList>
    </citation>
    <scope>NUCLEOTIDE SEQUENCE [LARGE SCALE GENOMIC DNA]</scope>
    <source>
        <strain evidence="3">JCM 13249</strain>
    </source>
</reference>
<dbReference type="Proteomes" id="UP001500655">
    <property type="component" value="Unassembled WGS sequence"/>
</dbReference>
<dbReference type="Gene3D" id="2.60.20.10">
    <property type="entry name" value="Crystallins"/>
    <property type="match status" value="1"/>
</dbReference>
<dbReference type="EMBL" id="BAAALS010000002">
    <property type="protein sequence ID" value="GAA1737429.1"/>
    <property type="molecule type" value="Genomic_DNA"/>
</dbReference>
<dbReference type="RefSeq" id="WP_344076319.1">
    <property type="nucleotide sequence ID" value="NZ_BAAALS010000002.1"/>
</dbReference>
<sequence>MLFGRLRSVLPIVALSMVVVFGTGTAASAGPSIGTCPSGSLCLYEGAGFTGAKFSVTSLNPNGTCVSLVSHGWGDRAHSAINTHNSGAAMFMNDNCVGGPYQVPANSSLSSFGGFTPESVWVPYWNS</sequence>
<keyword evidence="3" id="KW-1185">Reference proteome</keyword>
<evidence type="ECO:0000256" key="1">
    <source>
        <dbReference type="SAM" id="SignalP"/>
    </source>
</evidence>
<feature type="chain" id="PRO_5046492237" description="Peptidase inhibitor family I36" evidence="1">
    <location>
        <begin position="30"/>
        <end position="127"/>
    </location>
</feature>
<organism evidence="2 3">
    <name type="scientific">Luedemannella helvata</name>
    <dbReference type="NCBI Taxonomy" id="349315"/>
    <lineage>
        <taxon>Bacteria</taxon>
        <taxon>Bacillati</taxon>
        <taxon>Actinomycetota</taxon>
        <taxon>Actinomycetes</taxon>
        <taxon>Micromonosporales</taxon>
        <taxon>Micromonosporaceae</taxon>
        <taxon>Luedemannella</taxon>
    </lineage>
</organism>
<proteinExistence type="predicted"/>
<accession>A0ABP4VWL1</accession>
<comment type="caution">
    <text evidence="2">The sequence shown here is derived from an EMBL/GenBank/DDBJ whole genome shotgun (WGS) entry which is preliminary data.</text>
</comment>
<gene>
    <name evidence="2" type="ORF">GCM10009681_05090</name>
</gene>
<evidence type="ECO:0000313" key="2">
    <source>
        <dbReference type="EMBL" id="GAA1737429.1"/>
    </source>
</evidence>
<dbReference type="Pfam" id="PF03995">
    <property type="entry name" value="Inhibitor_I36"/>
    <property type="match status" value="1"/>
</dbReference>
<feature type="signal peptide" evidence="1">
    <location>
        <begin position="1"/>
        <end position="29"/>
    </location>
</feature>
<evidence type="ECO:0000313" key="3">
    <source>
        <dbReference type="Proteomes" id="UP001500655"/>
    </source>
</evidence>
<evidence type="ECO:0008006" key="4">
    <source>
        <dbReference type="Google" id="ProtNLM"/>
    </source>
</evidence>
<protein>
    <recommendedName>
        <fullName evidence="4">Peptidase inhibitor family I36</fullName>
    </recommendedName>
</protein>
<keyword evidence="1" id="KW-0732">Signal</keyword>
<name>A0ABP4VWL1_9ACTN</name>